<evidence type="ECO:0000256" key="1">
    <source>
        <dbReference type="SAM" id="SignalP"/>
    </source>
</evidence>
<accession>A0ABQ7N9D1</accession>
<name>A0ABQ7N9D1_BRACM</name>
<gene>
    <name evidence="2" type="primary">A03g506820.1_BraROA</name>
    <name evidence="2" type="ORF">IGI04_012930</name>
</gene>
<evidence type="ECO:0008006" key="4">
    <source>
        <dbReference type="Google" id="ProtNLM"/>
    </source>
</evidence>
<evidence type="ECO:0000313" key="3">
    <source>
        <dbReference type="Proteomes" id="UP000823674"/>
    </source>
</evidence>
<protein>
    <recommendedName>
        <fullName evidence="4">Secreted protein</fullName>
    </recommendedName>
</protein>
<keyword evidence="1" id="KW-0732">Signal</keyword>
<dbReference type="Proteomes" id="UP000823674">
    <property type="component" value="Chromosome A03"/>
</dbReference>
<organism evidence="2 3">
    <name type="scientific">Brassica rapa subsp. trilocularis</name>
    <dbReference type="NCBI Taxonomy" id="1813537"/>
    <lineage>
        <taxon>Eukaryota</taxon>
        <taxon>Viridiplantae</taxon>
        <taxon>Streptophyta</taxon>
        <taxon>Embryophyta</taxon>
        <taxon>Tracheophyta</taxon>
        <taxon>Spermatophyta</taxon>
        <taxon>Magnoliopsida</taxon>
        <taxon>eudicotyledons</taxon>
        <taxon>Gunneridae</taxon>
        <taxon>Pentapetalae</taxon>
        <taxon>rosids</taxon>
        <taxon>malvids</taxon>
        <taxon>Brassicales</taxon>
        <taxon>Brassicaceae</taxon>
        <taxon>Brassiceae</taxon>
        <taxon>Brassica</taxon>
    </lineage>
</organism>
<reference evidence="2 3" key="1">
    <citation type="submission" date="2021-03" db="EMBL/GenBank/DDBJ databases">
        <authorList>
            <person name="King G.J."/>
            <person name="Bancroft I."/>
            <person name="Baten A."/>
            <person name="Bloomfield J."/>
            <person name="Borpatragohain P."/>
            <person name="He Z."/>
            <person name="Irish N."/>
            <person name="Irwin J."/>
            <person name="Liu K."/>
            <person name="Mauleon R.P."/>
            <person name="Moore J."/>
            <person name="Morris R."/>
            <person name="Ostergaard L."/>
            <person name="Wang B."/>
            <person name="Wells R."/>
        </authorList>
    </citation>
    <scope>NUCLEOTIDE SEQUENCE [LARGE SCALE GENOMIC DNA]</scope>
    <source>
        <strain evidence="2">R-o-18</strain>
        <tissue evidence="2">Leaf</tissue>
    </source>
</reference>
<proteinExistence type="predicted"/>
<feature type="non-terminal residue" evidence="2">
    <location>
        <position position="191"/>
    </location>
</feature>
<dbReference type="EMBL" id="JADBGQ010000003">
    <property type="protein sequence ID" value="KAG5406811.1"/>
    <property type="molecule type" value="Genomic_DNA"/>
</dbReference>
<evidence type="ECO:0000313" key="2">
    <source>
        <dbReference type="EMBL" id="KAG5406811.1"/>
    </source>
</evidence>
<comment type="caution">
    <text evidence="2">The sequence shown here is derived from an EMBL/GenBank/DDBJ whole genome shotgun (WGS) entry which is preliminary data.</text>
</comment>
<keyword evidence="3" id="KW-1185">Reference proteome</keyword>
<sequence length="191" mass="20695">MLLRWLALLSPHLLLVHLSLVLTGLRPDPVTKWTFGCGFSCVGSGSDPPRRLGGMKCVAVSSHLASAPLPSLSPPSAATLELPRFVPMRRKDESEELIGDLSRISSDNNHGFSWCVPRGLCCIICVAWMVMEPVVPPTLDRNLCFREKNVSTGLNFCLPAEIARICWLTSSSSGALERKPGASVDACLEPL</sequence>
<feature type="signal peptide" evidence="1">
    <location>
        <begin position="1"/>
        <end position="27"/>
    </location>
</feature>
<feature type="chain" id="PRO_5046732180" description="Secreted protein" evidence="1">
    <location>
        <begin position="28"/>
        <end position="191"/>
    </location>
</feature>